<dbReference type="PROSITE" id="PS51257">
    <property type="entry name" value="PROKAR_LIPOPROTEIN"/>
    <property type="match status" value="1"/>
</dbReference>
<dbReference type="AlphaFoldDB" id="H8KSM0"/>
<proteinExistence type="predicted"/>
<dbReference type="InterPro" id="IPR038670">
    <property type="entry name" value="HslJ-like_sf"/>
</dbReference>
<dbReference type="PANTHER" id="PTHR35535">
    <property type="entry name" value="HEAT SHOCK PROTEIN HSLJ"/>
    <property type="match status" value="1"/>
</dbReference>
<keyword evidence="4" id="KW-1185">Reference proteome</keyword>
<keyword evidence="3" id="KW-0346">Stress response</keyword>
<dbReference type="STRING" id="929556.Solca_3567"/>
<reference evidence="3" key="1">
    <citation type="submission" date="2012-02" db="EMBL/GenBank/DDBJ databases">
        <title>The complete genome of Solitalea canadensis DSM 3403.</title>
        <authorList>
            <consortium name="US DOE Joint Genome Institute (JGI-PGF)"/>
            <person name="Lucas S."/>
            <person name="Copeland A."/>
            <person name="Lapidus A."/>
            <person name="Glavina del Rio T."/>
            <person name="Dalin E."/>
            <person name="Tice H."/>
            <person name="Bruce D."/>
            <person name="Goodwin L."/>
            <person name="Pitluck S."/>
            <person name="Peters L."/>
            <person name="Ovchinnikova G."/>
            <person name="Lu M."/>
            <person name="Kyrpides N."/>
            <person name="Mavromatis K."/>
            <person name="Ivanova N."/>
            <person name="Brettin T."/>
            <person name="Detter J.C."/>
            <person name="Han C."/>
            <person name="Larimer F."/>
            <person name="Land M."/>
            <person name="Hauser L."/>
            <person name="Markowitz V."/>
            <person name="Cheng J.-F."/>
            <person name="Hugenholtz P."/>
            <person name="Woyke T."/>
            <person name="Wu D."/>
            <person name="Spring S."/>
            <person name="Schroeder M."/>
            <person name="Kopitz M."/>
            <person name="Brambilla E."/>
            <person name="Klenk H.-P."/>
            <person name="Eisen J.A."/>
        </authorList>
    </citation>
    <scope>NUCLEOTIDE SEQUENCE</scope>
    <source>
        <strain evidence="3">DSM 3403</strain>
    </source>
</reference>
<dbReference type="PANTHER" id="PTHR35535:SF2">
    <property type="entry name" value="DUF306 DOMAIN-CONTAINING PROTEIN"/>
    <property type="match status" value="1"/>
</dbReference>
<feature type="signal peptide" evidence="1">
    <location>
        <begin position="1"/>
        <end position="27"/>
    </location>
</feature>
<dbReference type="KEGG" id="scn:Solca_3567"/>
<dbReference type="RefSeq" id="WP_014681794.1">
    <property type="nucleotide sequence ID" value="NC_017770.1"/>
</dbReference>
<evidence type="ECO:0000256" key="1">
    <source>
        <dbReference type="SAM" id="SignalP"/>
    </source>
</evidence>
<feature type="domain" description="DUF306" evidence="2">
    <location>
        <begin position="27"/>
        <end position="131"/>
    </location>
</feature>
<gene>
    <name evidence="3" type="ordered locus">Solca_3567</name>
</gene>
<evidence type="ECO:0000313" key="4">
    <source>
        <dbReference type="Proteomes" id="UP000007590"/>
    </source>
</evidence>
<dbReference type="Gene3D" id="2.40.128.270">
    <property type="match status" value="1"/>
</dbReference>
<dbReference type="InterPro" id="IPR053147">
    <property type="entry name" value="Hsp_HslJ-like"/>
</dbReference>
<dbReference type="OrthoDB" id="880459at2"/>
<dbReference type="InterPro" id="IPR005184">
    <property type="entry name" value="DUF306_Meta_HslJ"/>
</dbReference>
<feature type="chain" id="PRO_5003613358" evidence="1">
    <location>
        <begin position="28"/>
        <end position="148"/>
    </location>
</feature>
<dbReference type="Proteomes" id="UP000007590">
    <property type="component" value="Chromosome"/>
</dbReference>
<accession>H8KSM0</accession>
<name>H8KSM0_SOLCM</name>
<keyword evidence="1" id="KW-0732">Signal</keyword>
<dbReference type="HOGENOM" id="CLU_075808_3_3_10"/>
<protein>
    <submittedName>
        <fullName evidence="3">Heat shock protein</fullName>
    </submittedName>
</protein>
<dbReference type="Pfam" id="PF03724">
    <property type="entry name" value="META"/>
    <property type="match status" value="1"/>
</dbReference>
<sequence length="148" mass="16383">MKKNLFKILACLSVIFIAISCSSSKNATVYNTKWELDEVNGVIIDYLVDPKRDIYLTFDEGKNKFGGSTGCNTIGGNLLVEGNKLILSSMIATKMACKNMRAEQLYLSLLESVDNYKLKGSRLILYQGDKEIASYRRSKEAAPPVAAN</sequence>
<dbReference type="EMBL" id="CP003349">
    <property type="protein sequence ID" value="AFD08571.1"/>
    <property type="molecule type" value="Genomic_DNA"/>
</dbReference>
<organism evidence="3 4">
    <name type="scientific">Solitalea canadensis (strain ATCC 29591 / DSM 3403 / JCM 21819 / LMG 8368 / NBRC 15130 / NCIMB 12057 / USAM 9D)</name>
    <name type="common">Flexibacter canadensis</name>
    <dbReference type="NCBI Taxonomy" id="929556"/>
    <lineage>
        <taxon>Bacteria</taxon>
        <taxon>Pseudomonadati</taxon>
        <taxon>Bacteroidota</taxon>
        <taxon>Sphingobacteriia</taxon>
        <taxon>Sphingobacteriales</taxon>
        <taxon>Sphingobacteriaceae</taxon>
        <taxon>Solitalea</taxon>
    </lineage>
</organism>
<evidence type="ECO:0000259" key="2">
    <source>
        <dbReference type="Pfam" id="PF03724"/>
    </source>
</evidence>
<evidence type="ECO:0000313" key="3">
    <source>
        <dbReference type="EMBL" id="AFD08571.1"/>
    </source>
</evidence>
<dbReference type="eggNOG" id="COG3187">
    <property type="taxonomic scope" value="Bacteria"/>
</dbReference>